<name>A0ACC1P6R0_9APHY</name>
<reference evidence="1" key="1">
    <citation type="submission" date="2022-08" db="EMBL/GenBank/DDBJ databases">
        <title>Genome Sequence of Pycnoporus sanguineus.</title>
        <authorList>
            <person name="Buettner E."/>
        </authorList>
    </citation>
    <scope>NUCLEOTIDE SEQUENCE</scope>
    <source>
        <strain evidence="1">CG-C14</strain>
    </source>
</reference>
<accession>A0ACC1P6R0</accession>
<comment type="caution">
    <text evidence="1">The sequence shown here is derived from an EMBL/GenBank/DDBJ whole genome shotgun (WGS) entry which is preliminary data.</text>
</comment>
<evidence type="ECO:0000313" key="2">
    <source>
        <dbReference type="Proteomes" id="UP001144978"/>
    </source>
</evidence>
<dbReference type="EMBL" id="JANSHE010003185">
    <property type="protein sequence ID" value="KAJ2987233.1"/>
    <property type="molecule type" value="Genomic_DNA"/>
</dbReference>
<proteinExistence type="predicted"/>
<sequence>MAVGGVQGPDAVLHKLLYPAALALQLPLKSMARSRQYSHRLTSRPLPPTGMSRRTKLTVEEAQELSSKMREIFGWDAEPKPFQLAGVTAQIEGNDMIIQAPTGAGKTAIAAGPHLWKSSAGKTTIMVCPLLSLEEEMVRTFWLDFGLNAIAVNSQNGACSSAIIKKILSGVYHIVLISPEMLQSRTFINRVLRDSRFSRRVLSVVVDEAHCIHQEKLPTLISTQLVLSVNYGKYLYCRKCSNVKEACRRLYNIYWMPKTTWTWTGGTGVKSFTNVQLNQGINKQLSAISSMPSTWKWSQSTSGTIVADIAYDLFTSNTAGGSNVNEIMIWLANFNAGPISSQYGSDGKPVPVASNLSIAGHTG</sequence>
<keyword evidence="2" id="KW-1185">Reference proteome</keyword>
<dbReference type="Proteomes" id="UP001144978">
    <property type="component" value="Unassembled WGS sequence"/>
</dbReference>
<evidence type="ECO:0000313" key="1">
    <source>
        <dbReference type="EMBL" id="KAJ2987233.1"/>
    </source>
</evidence>
<gene>
    <name evidence="1" type="ORF">NUW54_g9487</name>
</gene>
<organism evidence="1 2">
    <name type="scientific">Trametes sanguinea</name>
    <dbReference type="NCBI Taxonomy" id="158606"/>
    <lineage>
        <taxon>Eukaryota</taxon>
        <taxon>Fungi</taxon>
        <taxon>Dikarya</taxon>
        <taxon>Basidiomycota</taxon>
        <taxon>Agaricomycotina</taxon>
        <taxon>Agaricomycetes</taxon>
        <taxon>Polyporales</taxon>
        <taxon>Polyporaceae</taxon>
        <taxon>Trametes</taxon>
    </lineage>
</organism>
<protein>
    <submittedName>
        <fullName evidence="1">Uncharacterized protein</fullName>
    </submittedName>
</protein>